<dbReference type="AlphaFoldDB" id="A0A645DVZ3"/>
<organism evidence="2">
    <name type="scientific">bioreactor metagenome</name>
    <dbReference type="NCBI Taxonomy" id="1076179"/>
    <lineage>
        <taxon>unclassified sequences</taxon>
        <taxon>metagenomes</taxon>
        <taxon>ecological metagenomes</taxon>
    </lineage>
</organism>
<dbReference type="EMBL" id="VSSQ01039443">
    <property type="protein sequence ID" value="MPM92512.1"/>
    <property type="molecule type" value="Genomic_DNA"/>
</dbReference>
<evidence type="ECO:0000313" key="2">
    <source>
        <dbReference type="EMBL" id="MPM92512.1"/>
    </source>
</evidence>
<feature type="region of interest" description="Disordered" evidence="1">
    <location>
        <begin position="1"/>
        <end position="25"/>
    </location>
</feature>
<feature type="compositionally biased region" description="Basic and acidic residues" evidence="1">
    <location>
        <begin position="10"/>
        <end position="20"/>
    </location>
</feature>
<comment type="caution">
    <text evidence="2">The sequence shown here is derived from an EMBL/GenBank/DDBJ whole genome shotgun (WGS) entry which is preliminary data.</text>
</comment>
<protein>
    <submittedName>
        <fullName evidence="2">Uncharacterized protein</fullName>
    </submittedName>
</protein>
<accession>A0A645DVZ3</accession>
<proteinExistence type="predicted"/>
<name>A0A645DVZ3_9ZZZZ</name>
<gene>
    <name evidence="2" type="ORF">SDC9_139647</name>
</gene>
<sequence length="195" mass="22534">MQQGVGRIGLVEEHRQDRAEPVGQPDGLRNVFPPLFVHQFADFENDVRQFQIIFHLEHRGPGQPERLHIRREVVADQLQHHLARFGRIRVFQQVGGPLRNHQHVSPRQHDIAVVKLKKDASLQADYNQQIAGEIVFVPVVADPHFVFHAKRKHREKQVRRHIPDPTVMGTVTLRRSERPGVLVFRLPERAAASDF</sequence>
<evidence type="ECO:0000256" key="1">
    <source>
        <dbReference type="SAM" id="MobiDB-lite"/>
    </source>
</evidence>
<reference evidence="2" key="1">
    <citation type="submission" date="2019-08" db="EMBL/GenBank/DDBJ databases">
        <authorList>
            <person name="Kucharzyk K."/>
            <person name="Murdoch R.W."/>
            <person name="Higgins S."/>
            <person name="Loffler F."/>
        </authorList>
    </citation>
    <scope>NUCLEOTIDE SEQUENCE</scope>
</reference>